<dbReference type="EMBL" id="DXAY01000270">
    <property type="protein sequence ID" value="HIZ75911.1"/>
    <property type="molecule type" value="Genomic_DNA"/>
</dbReference>
<keyword evidence="1" id="KW-1133">Transmembrane helix</keyword>
<protein>
    <submittedName>
        <fullName evidence="2">Uncharacterized protein</fullName>
    </submittedName>
</protein>
<evidence type="ECO:0000256" key="1">
    <source>
        <dbReference type="SAM" id="Phobius"/>
    </source>
</evidence>
<feature type="transmembrane region" description="Helical" evidence="1">
    <location>
        <begin position="173"/>
        <end position="190"/>
    </location>
</feature>
<evidence type="ECO:0000313" key="3">
    <source>
        <dbReference type="Proteomes" id="UP000824116"/>
    </source>
</evidence>
<feature type="transmembrane region" description="Helical" evidence="1">
    <location>
        <begin position="133"/>
        <end position="152"/>
    </location>
</feature>
<feature type="transmembrane region" description="Helical" evidence="1">
    <location>
        <begin position="6"/>
        <end position="25"/>
    </location>
</feature>
<dbReference type="AlphaFoldDB" id="A0A9D2GC20"/>
<dbReference type="Proteomes" id="UP000824116">
    <property type="component" value="Unassembled WGS sequence"/>
</dbReference>
<feature type="transmembrane region" description="Helical" evidence="1">
    <location>
        <begin position="61"/>
        <end position="78"/>
    </location>
</feature>
<reference evidence="2" key="1">
    <citation type="journal article" date="2021" name="PeerJ">
        <title>Extensive microbial diversity within the chicken gut microbiome revealed by metagenomics and culture.</title>
        <authorList>
            <person name="Gilroy R."/>
            <person name="Ravi A."/>
            <person name="Getino M."/>
            <person name="Pursley I."/>
            <person name="Horton D.L."/>
            <person name="Alikhan N.F."/>
            <person name="Baker D."/>
            <person name="Gharbi K."/>
            <person name="Hall N."/>
            <person name="Watson M."/>
            <person name="Adriaenssens E.M."/>
            <person name="Foster-Nyarko E."/>
            <person name="Jarju S."/>
            <person name="Secka A."/>
            <person name="Antonio M."/>
            <person name="Oren A."/>
            <person name="Chaudhuri R.R."/>
            <person name="La Ragione R."/>
            <person name="Hildebrand F."/>
            <person name="Pallen M.J."/>
        </authorList>
    </citation>
    <scope>NUCLEOTIDE SEQUENCE</scope>
    <source>
        <strain evidence="2">CHK196-3914</strain>
    </source>
</reference>
<organism evidence="2 3">
    <name type="scientific">Candidatus Mediterraneibacter stercoravium</name>
    <dbReference type="NCBI Taxonomy" id="2838685"/>
    <lineage>
        <taxon>Bacteria</taxon>
        <taxon>Bacillati</taxon>
        <taxon>Bacillota</taxon>
        <taxon>Clostridia</taxon>
        <taxon>Lachnospirales</taxon>
        <taxon>Lachnospiraceae</taxon>
        <taxon>Mediterraneibacter</taxon>
    </lineage>
</organism>
<gene>
    <name evidence="2" type="ORF">H9723_11830</name>
</gene>
<reference evidence="2" key="2">
    <citation type="submission" date="2021-04" db="EMBL/GenBank/DDBJ databases">
        <authorList>
            <person name="Gilroy R."/>
        </authorList>
    </citation>
    <scope>NUCLEOTIDE SEQUENCE</scope>
    <source>
        <strain evidence="2">CHK196-3914</strain>
    </source>
</reference>
<name>A0A9D2GC20_9FIRM</name>
<sequence length="301" mass="34649">MYRHIDFFFVTAAVYLYSFLSFRMFFEYRKPIAKRALPAAVCVLPVLALFCAFYPDELFSIISLFPPVLVIAVCFVFFRGTLRKKMSVIGIFYLSLIFAEGVSIFILSLFSLLNYIISGRLELPATLFVTADPFTLGAYTLIYSIILSVLFFRTLPRVRQNLDVMSSGPVLRLAVLYLLVFLTANTFFLLTYFYNGFLALVMSAVYFALIIFLACRALKTLNRFIDEEGRRTLLRLKHTQLTQQMEYSAELSREYRMTRRVSHDISGHLAAVSFLLDSGRTDEADDYINKLLNSHRKEETP</sequence>
<feature type="transmembrane region" description="Helical" evidence="1">
    <location>
        <begin position="90"/>
        <end position="113"/>
    </location>
</feature>
<accession>A0A9D2GC20</accession>
<feature type="transmembrane region" description="Helical" evidence="1">
    <location>
        <begin position="37"/>
        <end position="55"/>
    </location>
</feature>
<keyword evidence="1" id="KW-0472">Membrane</keyword>
<evidence type="ECO:0000313" key="2">
    <source>
        <dbReference type="EMBL" id="HIZ75911.1"/>
    </source>
</evidence>
<feature type="transmembrane region" description="Helical" evidence="1">
    <location>
        <begin position="196"/>
        <end position="215"/>
    </location>
</feature>
<keyword evidence="1" id="KW-0812">Transmembrane</keyword>
<proteinExistence type="predicted"/>
<comment type="caution">
    <text evidence="2">The sequence shown here is derived from an EMBL/GenBank/DDBJ whole genome shotgun (WGS) entry which is preliminary data.</text>
</comment>